<evidence type="ECO:0000256" key="3">
    <source>
        <dbReference type="ARBA" id="ARBA00022692"/>
    </source>
</evidence>
<evidence type="ECO:0000256" key="1">
    <source>
        <dbReference type="ARBA" id="ARBA00004651"/>
    </source>
</evidence>
<evidence type="ECO:0000256" key="6">
    <source>
        <dbReference type="ARBA" id="ARBA00038076"/>
    </source>
</evidence>
<evidence type="ECO:0000313" key="11">
    <source>
        <dbReference type="Proteomes" id="UP000037392"/>
    </source>
</evidence>
<gene>
    <name evidence="10" type="ORF">HMPREF9470_04564</name>
</gene>
<evidence type="ECO:0000256" key="7">
    <source>
        <dbReference type="SAM" id="Phobius"/>
    </source>
</evidence>
<accession>A0A0J9BVE6</accession>
<dbReference type="GO" id="GO:0022857">
    <property type="term" value="F:transmembrane transporter activity"/>
    <property type="evidence" value="ECO:0007669"/>
    <property type="project" value="TreeGrafter"/>
</dbReference>
<evidence type="ECO:0000259" key="8">
    <source>
        <dbReference type="Pfam" id="PF02687"/>
    </source>
</evidence>
<feature type="domain" description="ABC3 transporter permease C-terminal" evidence="8">
    <location>
        <begin position="315"/>
        <end position="445"/>
    </location>
</feature>
<dbReference type="InterPro" id="IPR025857">
    <property type="entry name" value="MacB_PCD"/>
</dbReference>
<comment type="subcellular location">
    <subcellularLocation>
        <location evidence="1">Cell membrane</location>
        <topology evidence="1">Multi-pass membrane protein</topology>
    </subcellularLocation>
</comment>
<evidence type="ECO:0000256" key="4">
    <source>
        <dbReference type="ARBA" id="ARBA00022989"/>
    </source>
</evidence>
<dbReference type="InterPro" id="IPR003838">
    <property type="entry name" value="ABC3_permease_C"/>
</dbReference>
<dbReference type="Proteomes" id="UP000037392">
    <property type="component" value="Unassembled WGS sequence"/>
</dbReference>
<comment type="caution">
    <text evidence="10">The sequence shown here is derived from an EMBL/GenBank/DDBJ whole genome shotgun (WGS) entry which is preliminary data.</text>
</comment>
<dbReference type="InterPro" id="IPR050250">
    <property type="entry name" value="Macrolide_Exporter_MacB"/>
</dbReference>
<proteinExistence type="inferred from homology"/>
<feature type="domain" description="MacB-like periplasmic core" evidence="9">
    <location>
        <begin position="21"/>
        <end position="144"/>
    </location>
</feature>
<reference evidence="10 11" key="1">
    <citation type="submission" date="2011-04" db="EMBL/GenBank/DDBJ databases">
        <title>The Genome Sequence of Clostridium citroniae WAL-19142.</title>
        <authorList>
            <consortium name="The Broad Institute Genome Sequencing Platform"/>
            <person name="Earl A."/>
            <person name="Ward D."/>
            <person name="Feldgarden M."/>
            <person name="Gevers D."/>
            <person name="Warren Y.A."/>
            <person name="Tyrrell K.L."/>
            <person name="Citron D.M."/>
            <person name="Goldstein E.J."/>
            <person name="Daigneault M."/>
            <person name="Allen-Vercoe E."/>
            <person name="Young S.K."/>
            <person name="Zeng Q."/>
            <person name="Gargeya S."/>
            <person name="Fitzgerald M."/>
            <person name="Haas B."/>
            <person name="Abouelleil A."/>
            <person name="Alvarado L."/>
            <person name="Arachchi H.M."/>
            <person name="Berlin A."/>
            <person name="Brown A."/>
            <person name="Chapman S.B."/>
            <person name="Chen Z."/>
            <person name="Dunbar C."/>
            <person name="Freedman E."/>
            <person name="Gearin G."/>
            <person name="Gellesch M."/>
            <person name="Goldberg J."/>
            <person name="Griggs A."/>
            <person name="Gujja S."/>
            <person name="Heilman E.R."/>
            <person name="Heiman D."/>
            <person name="Howarth C."/>
            <person name="Larson L."/>
            <person name="Lui A."/>
            <person name="MacDonald P.J."/>
            <person name="Mehta T."/>
            <person name="Montmayeur A."/>
            <person name="Murphy C."/>
            <person name="Neiman D."/>
            <person name="Pearson M."/>
            <person name="Priest M."/>
            <person name="Roberts A."/>
            <person name="Saif S."/>
            <person name="Shea T."/>
            <person name="Shenoy N."/>
            <person name="Sisk P."/>
            <person name="Stolte C."/>
            <person name="Sykes S."/>
            <person name="White J."/>
            <person name="Yandava C."/>
            <person name="Wortman J."/>
            <person name="Nusbaum C."/>
            <person name="Birren B."/>
        </authorList>
    </citation>
    <scope>NUCLEOTIDE SEQUENCE [LARGE SCALE GENOMIC DNA]</scope>
    <source>
        <strain evidence="10 11">WAL-19142</strain>
    </source>
</reference>
<comment type="similarity">
    <text evidence="6">Belongs to the ABC-4 integral membrane protein family.</text>
</comment>
<dbReference type="AlphaFoldDB" id="A0A0J9BVE6"/>
<keyword evidence="3 7" id="KW-0812">Transmembrane</keyword>
<organism evidence="10 11">
    <name type="scientific">[Clostridium] citroniae WAL-19142</name>
    <dbReference type="NCBI Taxonomy" id="742734"/>
    <lineage>
        <taxon>Bacteria</taxon>
        <taxon>Bacillati</taxon>
        <taxon>Bacillota</taxon>
        <taxon>Clostridia</taxon>
        <taxon>Lachnospirales</taxon>
        <taxon>Lachnospiraceae</taxon>
        <taxon>Enterocloster</taxon>
    </lineage>
</organism>
<dbReference type="Pfam" id="PF12704">
    <property type="entry name" value="MacB_PCD"/>
    <property type="match status" value="1"/>
</dbReference>
<feature type="transmembrane region" description="Helical" evidence="7">
    <location>
        <begin position="310"/>
        <end position="337"/>
    </location>
</feature>
<dbReference type="PANTHER" id="PTHR30572">
    <property type="entry name" value="MEMBRANE COMPONENT OF TRANSPORTER-RELATED"/>
    <property type="match status" value="1"/>
</dbReference>
<dbReference type="RefSeq" id="WP_007867861.1">
    <property type="nucleotide sequence ID" value="NZ_KQ235882.1"/>
</dbReference>
<dbReference type="Pfam" id="PF02687">
    <property type="entry name" value="FtsX"/>
    <property type="match status" value="1"/>
</dbReference>
<evidence type="ECO:0000259" key="9">
    <source>
        <dbReference type="Pfam" id="PF12704"/>
    </source>
</evidence>
<keyword evidence="4 7" id="KW-1133">Transmembrane helix</keyword>
<feature type="transmembrane region" description="Helical" evidence="7">
    <location>
        <begin position="358"/>
        <end position="381"/>
    </location>
</feature>
<evidence type="ECO:0008006" key="12">
    <source>
        <dbReference type="Google" id="ProtNLM"/>
    </source>
</evidence>
<sequence length="453" mass="49395">MKTRDLITVCLQNLSRHKARTLLTVLGVIVGCCSVVIMISIGIGMKDAQEKALAQMGDLSIIQVYPTGKGAKSAKLNTRAINKIKELRGVEAATPKLSEENVPITVYGGRDKRYKAGYASIVGIDLSAARAMGYKLTQGDWQPDKKDCIYAGQNFAYMFEDTKRPQGKNTVDMYGGEWDDKGMPVMPPPYFDIMKTPVTMELDSGKEDGKRVVQAFKAAGRLKEDFAKGEETSMGLLMSLEMYQSLLEQQARLAGKKWDSRKGYQSALVKVKDIRDVARAELEIKKMGFRTSSMESIRKPMEQEARQKQMMLGGLGAISLFVAALGITNTMIMSISERTREIGVMKSLGCFVKDVRKIFLLEAGCIGLLGGIAGSVLSYGISAVMNLAAARLPVSASMQIIDGMADIPSRLSVIPWWLSLFAILFSVAIGVGAGYYPANKAVGIPALEAIKHD</sequence>
<dbReference type="GeneID" id="93163912"/>
<feature type="transmembrane region" description="Helical" evidence="7">
    <location>
        <begin position="21"/>
        <end position="45"/>
    </location>
</feature>
<dbReference type="EMBL" id="ADLK01000032">
    <property type="protein sequence ID" value="KMW16126.1"/>
    <property type="molecule type" value="Genomic_DNA"/>
</dbReference>
<dbReference type="PATRIC" id="fig|742734.4.peg.4894"/>
<evidence type="ECO:0000313" key="10">
    <source>
        <dbReference type="EMBL" id="KMW16126.1"/>
    </source>
</evidence>
<keyword evidence="5 7" id="KW-0472">Membrane</keyword>
<dbReference type="GO" id="GO:0005886">
    <property type="term" value="C:plasma membrane"/>
    <property type="evidence" value="ECO:0007669"/>
    <property type="project" value="UniProtKB-SubCell"/>
</dbReference>
<dbReference type="PROSITE" id="PS51257">
    <property type="entry name" value="PROKAR_LIPOPROTEIN"/>
    <property type="match status" value="1"/>
</dbReference>
<dbReference type="PANTHER" id="PTHR30572:SF4">
    <property type="entry name" value="ABC TRANSPORTER PERMEASE YTRF"/>
    <property type="match status" value="1"/>
</dbReference>
<keyword evidence="2" id="KW-1003">Cell membrane</keyword>
<name>A0A0J9BVE6_9FIRM</name>
<dbReference type="OrthoDB" id="9770099at2"/>
<protein>
    <recommendedName>
        <fullName evidence="12">ABC3 transporter permease protein domain-containing protein</fullName>
    </recommendedName>
</protein>
<evidence type="ECO:0000256" key="5">
    <source>
        <dbReference type="ARBA" id="ARBA00023136"/>
    </source>
</evidence>
<feature type="transmembrane region" description="Helical" evidence="7">
    <location>
        <begin position="414"/>
        <end position="436"/>
    </location>
</feature>
<evidence type="ECO:0000256" key="2">
    <source>
        <dbReference type="ARBA" id="ARBA00022475"/>
    </source>
</evidence>